<dbReference type="STRING" id="1424334.W822_02580"/>
<dbReference type="InterPro" id="IPR036388">
    <property type="entry name" value="WH-like_DNA-bd_sf"/>
</dbReference>
<sequence>MNSKLLQLRIKHLALLDAIATSGSLHGAAKVMHLTQPALTSMLHEIESIFGTPLFVRTKKGLAANTVGTTLIGRARLILNELTRADNEVVQILNGKIEFTMGVTPMMMLEIVPRALHSINLIMPNLKLVFVERNVPILLEELAQGKIDMVLASFPFDSSYGHETDAFEYIRLFEEKLCVLVRHGHPLLAKKRVSWSDIAKAQWVLPVQSTLTWRNFSRAFIQRSMTPPEAKYVSSSFHSNIRLIAHTDCLMVAPLSVGKHYSGIGLVEVLDLPFPKAPNPVSIILKKNRVQNEPEKKIISIFLKQLGVNDRMETTGHASQNCNSTVTNQGIDRFAIVTERYLPQTLSRSTTMNKDIAAGKWEQVKGSLKQTWGELTDDDIAQVNGSAQKMAGILQEKYGKTKEEAEKQVNDFWNKNQ</sequence>
<dbReference type="PANTHER" id="PTHR30419:SF8">
    <property type="entry name" value="NITROGEN ASSIMILATION TRANSCRIPTIONAL ACTIVATOR-RELATED"/>
    <property type="match status" value="1"/>
</dbReference>
<dbReference type="RefSeq" id="WP_024003584.1">
    <property type="nucleotide sequence ID" value="NZ_KI650979.1"/>
</dbReference>
<evidence type="ECO:0000256" key="2">
    <source>
        <dbReference type="ARBA" id="ARBA00009437"/>
    </source>
</evidence>
<comment type="similarity">
    <text evidence="2">Belongs to the LysR transcriptional regulatory family.</text>
</comment>
<dbReference type="OrthoDB" id="8804410at2"/>
<dbReference type="InterPro" id="IPR005119">
    <property type="entry name" value="LysR_subst-bd"/>
</dbReference>
<comment type="similarity">
    <text evidence="1">Belongs to the UPF0337 (CsbD) family.</text>
</comment>
<evidence type="ECO:0000256" key="1">
    <source>
        <dbReference type="ARBA" id="ARBA00009129"/>
    </source>
</evidence>
<dbReference type="EMBL" id="AYXT01000001">
    <property type="protein sequence ID" value="ETF04693.1"/>
    <property type="molecule type" value="Genomic_DNA"/>
</dbReference>
<dbReference type="SUPFAM" id="SSF69047">
    <property type="entry name" value="Hypothetical protein YjbJ"/>
    <property type="match status" value="1"/>
</dbReference>
<evidence type="ECO:0000256" key="5">
    <source>
        <dbReference type="ARBA" id="ARBA00023163"/>
    </source>
</evidence>
<keyword evidence="5" id="KW-0804">Transcription</keyword>
<dbReference type="Gene3D" id="1.10.1470.10">
    <property type="entry name" value="YjbJ"/>
    <property type="match status" value="1"/>
</dbReference>
<dbReference type="InterPro" id="IPR036629">
    <property type="entry name" value="YjbJ_sf"/>
</dbReference>
<dbReference type="GO" id="GO:0005829">
    <property type="term" value="C:cytosol"/>
    <property type="evidence" value="ECO:0007669"/>
    <property type="project" value="TreeGrafter"/>
</dbReference>
<evidence type="ECO:0000256" key="4">
    <source>
        <dbReference type="ARBA" id="ARBA00023125"/>
    </source>
</evidence>
<evidence type="ECO:0000313" key="8">
    <source>
        <dbReference type="Proteomes" id="UP000018733"/>
    </source>
</evidence>
<evidence type="ECO:0000313" key="7">
    <source>
        <dbReference type="EMBL" id="ETF04693.1"/>
    </source>
</evidence>
<accession>V8QZ67</accession>
<dbReference type="Pfam" id="PF00126">
    <property type="entry name" value="HTH_1"/>
    <property type="match status" value="1"/>
</dbReference>
<dbReference type="AlphaFoldDB" id="V8QZ67"/>
<dbReference type="PRINTS" id="PR00039">
    <property type="entry name" value="HTHLYSR"/>
</dbReference>
<dbReference type="InterPro" id="IPR050950">
    <property type="entry name" value="HTH-type_LysR_regulators"/>
</dbReference>
<dbReference type="SUPFAM" id="SSF53850">
    <property type="entry name" value="Periplasmic binding protein-like II"/>
    <property type="match status" value="1"/>
</dbReference>
<dbReference type="eggNOG" id="COG3237">
    <property type="taxonomic scope" value="Bacteria"/>
</dbReference>
<dbReference type="InterPro" id="IPR036390">
    <property type="entry name" value="WH_DNA-bd_sf"/>
</dbReference>
<dbReference type="GO" id="GO:0003677">
    <property type="term" value="F:DNA binding"/>
    <property type="evidence" value="ECO:0007669"/>
    <property type="project" value="UniProtKB-KW"/>
</dbReference>
<dbReference type="Proteomes" id="UP000018733">
    <property type="component" value="Unassembled WGS sequence"/>
</dbReference>
<protein>
    <recommendedName>
        <fullName evidence="6">HTH lysR-type domain-containing protein</fullName>
    </recommendedName>
</protein>
<dbReference type="HOGENOM" id="CLU_039613_6_0_4"/>
<dbReference type="PATRIC" id="fig|1424334.3.peg.517"/>
<dbReference type="PANTHER" id="PTHR30419">
    <property type="entry name" value="HTH-TYPE TRANSCRIPTIONAL REGULATOR YBHD"/>
    <property type="match status" value="1"/>
</dbReference>
<organism evidence="7 8">
    <name type="scientific">Advenella kashmirensis W13003</name>
    <dbReference type="NCBI Taxonomy" id="1424334"/>
    <lineage>
        <taxon>Bacteria</taxon>
        <taxon>Pseudomonadati</taxon>
        <taxon>Pseudomonadota</taxon>
        <taxon>Betaproteobacteria</taxon>
        <taxon>Burkholderiales</taxon>
        <taxon>Alcaligenaceae</taxon>
    </lineage>
</organism>
<dbReference type="eggNOG" id="COG0583">
    <property type="taxonomic scope" value="Bacteria"/>
</dbReference>
<name>V8QZ67_9BURK</name>
<dbReference type="PROSITE" id="PS50931">
    <property type="entry name" value="HTH_LYSR"/>
    <property type="match status" value="1"/>
</dbReference>
<comment type="caution">
    <text evidence="7">The sequence shown here is derived from an EMBL/GenBank/DDBJ whole genome shotgun (WGS) entry which is preliminary data.</text>
</comment>
<gene>
    <name evidence="7" type="ORF">W822_02580</name>
</gene>
<keyword evidence="8" id="KW-1185">Reference proteome</keyword>
<dbReference type="InterPro" id="IPR000847">
    <property type="entry name" value="LysR_HTH_N"/>
</dbReference>
<keyword evidence="3" id="KW-0805">Transcription regulation</keyword>
<dbReference type="SUPFAM" id="SSF46785">
    <property type="entry name" value="Winged helix' DNA-binding domain"/>
    <property type="match status" value="1"/>
</dbReference>
<evidence type="ECO:0000256" key="3">
    <source>
        <dbReference type="ARBA" id="ARBA00023015"/>
    </source>
</evidence>
<dbReference type="Pfam" id="PF05532">
    <property type="entry name" value="CsbD"/>
    <property type="match status" value="1"/>
</dbReference>
<keyword evidence="4" id="KW-0238">DNA-binding</keyword>
<dbReference type="Gene3D" id="1.10.10.10">
    <property type="entry name" value="Winged helix-like DNA-binding domain superfamily/Winged helix DNA-binding domain"/>
    <property type="match status" value="1"/>
</dbReference>
<proteinExistence type="inferred from homology"/>
<dbReference type="Gene3D" id="3.40.190.290">
    <property type="match status" value="1"/>
</dbReference>
<dbReference type="InterPro" id="IPR008462">
    <property type="entry name" value="CsbD"/>
</dbReference>
<dbReference type="GO" id="GO:0003700">
    <property type="term" value="F:DNA-binding transcription factor activity"/>
    <property type="evidence" value="ECO:0007669"/>
    <property type="project" value="InterPro"/>
</dbReference>
<evidence type="ECO:0000259" key="6">
    <source>
        <dbReference type="PROSITE" id="PS50931"/>
    </source>
</evidence>
<dbReference type="Pfam" id="PF03466">
    <property type="entry name" value="LysR_substrate"/>
    <property type="match status" value="1"/>
</dbReference>
<reference evidence="7 8" key="1">
    <citation type="journal article" date="2014" name="Genome Announc.">
        <title>Draft Genome Sequence of Advenella kashmirensis Strain W13003, a Polycyclic Aromatic Hydrocarbon-Degrading Bacterium.</title>
        <authorList>
            <person name="Wang X."/>
            <person name="Jin D."/>
            <person name="Zhou L."/>
            <person name="Wu L."/>
            <person name="An W."/>
            <person name="Zhao L."/>
        </authorList>
    </citation>
    <scope>NUCLEOTIDE SEQUENCE [LARGE SCALE GENOMIC DNA]</scope>
    <source>
        <strain evidence="7 8">W13003</strain>
    </source>
</reference>
<feature type="domain" description="HTH lysR-type" evidence="6">
    <location>
        <begin position="8"/>
        <end position="65"/>
    </location>
</feature>